<keyword evidence="3" id="KW-1185">Reference proteome</keyword>
<name>A0A926S5P3_9SPHI</name>
<evidence type="ECO:0008006" key="4">
    <source>
        <dbReference type="Google" id="ProtNLM"/>
    </source>
</evidence>
<feature type="signal peptide" evidence="1">
    <location>
        <begin position="1"/>
        <end position="19"/>
    </location>
</feature>
<evidence type="ECO:0000313" key="3">
    <source>
        <dbReference type="Proteomes" id="UP000619078"/>
    </source>
</evidence>
<dbReference type="Gene3D" id="2.60.40.10">
    <property type="entry name" value="Immunoglobulins"/>
    <property type="match status" value="1"/>
</dbReference>
<keyword evidence="1" id="KW-0732">Signal</keyword>
<accession>A0A926S5P3</accession>
<dbReference type="Proteomes" id="UP000619078">
    <property type="component" value="Unassembled WGS sequence"/>
</dbReference>
<dbReference type="PROSITE" id="PS51257">
    <property type="entry name" value="PROKAR_LIPOPROTEIN"/>
    <property type="match status" value="1"/>
</dbReference>
<feature type="chain" id="PRO_5037065872" description="Fibronectin type-III domain-containing protein" evidence="1">
    <location>
        <begin position="20"/>
        <end position="232"/>
    </location>
</feature>
<comment type="caution">
    <text evidence="2">The sequence shown here is derived from an EMBL/GenBank/DDBJ whole genome shotgun (WGS) entry which is preliminary data.</text>
</comment>
<dbReference type="InterPro" id="IPR013783">
    <property type="entry name" value="Ig-like_fold"/>
</dbReference>
<dbReference type="AlphaFoldDB" id="A0A926S5P3"/>
<organism evidence="2 3">
    <name type="scientific">Mucilaginibacter glaciei</name>
    <dbReference type="NCBI Taxonomy" id="2772109"/>
    <lineage>
        <taxon>Bacteria</taxon>
        <taxon>Pseudomonadati</taxon>
        <taxon>Bacteroidota</taxon>
        <taxon>Sphingobacteriia</taxon>
        <taxon>Sphingobacteriales</taxon>
        <taxon>Sphingobacteriaceae</taxon>
        <taxon>Mucilaginibacter</taxon>
    </lineage>
</organism>
<dbReference type="RefSeq" id="WP_191162340.1">
    <property type="nucleotide sequence ID" value="NZ_JACWMX010000002.1"/>
</dbReference>
<protein>
    <recommendedName>
        <fullName evidence="4">Fibronectin type-III domain-containing protein</fullName>
    </recommendedName>
</protein>
<evidence type="ECO:0000256" key="1">
    <source>
        <dbReference type="SAM" id="SignalP"/>
    </source>
</evidence>
<gene>
    <name evidence="2" type="ORF">IDJ76_07570</name>
</gene>
<dbReference type="EMBL" id="JACWMX010000002">
    <property type="protein sequence ID" value="MBD1392951.1"/>
    <property type="molecule type" value="Genomic_DNA"/>
</dbReference>
<sequence>MRKILYVLVFITTLLSACTGGGEPTPTPNPLPEKAVLSFPEQNSLCTQGKVLSATQSSLIFKWNSAANTDSYEFNLKNLLTGVIATSTVTASQLEVNLLVTTPYSWWVVSKSTKSTIGTQSDTWKFYNSGPGILSYAPYPAEITYPSMMQNVEAADGSVTLNWLASDVDNDIISYDVYLGTFVTPGLYKSAITTTNLTGVAVLSGNVYYWKVITKDSKGNTSDSGLFQFKVN</sequence>
<evidence type="ECO:0000313" key="2">
    <source>
        <dbReference type="EMBL" id="MBD1392951.1"/>
    </source>
</evidence>
<reference evidence="2" key="1">
    <citation type="submission" date="2020-09" db="EMBL/GenBank/DDBJ databases">
        <title>Novel species of Mucilaginibacter isolated from a glacier on the Tibetan Plateau.</title>
        <authorList>
            <person name="Liu Q."/>
            <person name="Xin Y.-H."/>
        </authorList>
    </citation>
    <scope>NUCLEOTIDE SEQUENCE</scope>
    <source>
        <strain evidence="2">ZB1P21</strain>
    </source>
</reference>
<proteinExistence type="predicted"/>